<dbReference type="SUPFAM" id="SSF55874">
    <property type="entry name" value="ATPase domain of HSP90 chaperone/DNA topoisomerase II/histidine kinase"/>
    <property type="match status" value="1"/>
</dbReference>
<feature type="domain" description="Histidine kinase" evidence="2">
    <location>
        <begin position="21"/>
        <end position="249"/>
    </location>
</feature>
<dbReference type="InterPro" id="IPR036890">
    <property type="entry name" value="HATPase_C_sf"/>
</dbReference>
<evidence type="ECO:0000313" key="4">
    <source>
        <dbReference type="Proteomes" id="UP001326110"/>
    </source>
</evidence>
<protein>
    <submittedName>
        <fullName evidence="3">HAMP domain-containing sensor histidine kinase</fullName>
    </submittedName>
</protein>
<proteinExistence type="predicted"/>
<dbReference type="Proteomes" id="UP001326110">
    <property type="component" value="Chromosome"/>
</dbReference>
<dbReference type="PANTHER" id="PTHR43547">
    <property type="entry name" value="TWO-COMPONENT HISTIDINE KINASE"/>
    <property type="match status" value="1"/>
</dbReference>
<dbReference type="RefSeq" id="WP_019923335.1">
    <property type="nucleotide sequence ID" value="NZ_CP140152.1"/>
</dbReference>
<dbReference type="Gene3D" id="3.30.565.10">
    <property type="entry name" value="Histidine kinase-like ATPase, C-terminal domain"/>
    <property type="match status" value="1"/>
</dbReference>
<reference evidence="3 4" key="1">
    <citation type="submission" date="2023-11" db="EMBL/GenBank/DDBJ databases">
        <title>MicrobeMod: A computational toolkit for identifying prokaryotic methylation and restriction-modification with nanopore sequencing.</title>
        <authorList>
            <person name="Crits-Christoph A."/>
            <person name="Kang S.C."/>
            <person name="Lee H."/>
            <person name="Ostrov N."/>
        </authorList>
    </citation>
    <scope>NUCLEOTIDE SEQUENCE [LARGE SCALE GENOMIC DNA]</scope>
    <source>
        <strain evidence="3 4">ATCC 25935</strain>
    </source>
</reference>
<evidence type="ECO:0000313" key="3">
    <source>
        <dbReference type="EMBL" id="WQH03987.1"/>
    </source>
</evidence>
<dbReference type="EMBL" id="CP140152">
    <property type="protein sequence ID" value="WQH03987.1"/>
    <property type="molecule type" value="Genomic_DNA"/>
</dbReference>
<sequence>MDDDLSQHYQGSPELLMFLASTVHDMKNSISVLSGTLEHLLTNVPATAAAPVPAAAEPVQYQQLGQMLYQTRRLNDSLIQLLALYKEVGKPGYPFDPSPRSVRELVEQVEGQARILLQSRGIAFDTDFAPDAIWTFDEELVIGVLVHAINNAIRYTRDRIRLSVRADGDYLELRVEDNGDGFPPAMLAAGAQAMDVRDVQVRFSSNSSGLGLYFSSEVARMHRHRQRTGAIALENGGDLGGGCFVLRLP</sequence>
<dbReference type="InterPro" id="IPR003594">
    <property type="entry name" value="HATPase_dom"/>
</dbReference>
<organism evidence="3 4">
    <name type="scientific">Duganella zoogloeoides</name>
    <dbReference type="NCBI Taxonomy" id="75659"/>
    <lineage>
        <taxon>Bacteria</taxon>
        <taxon>Pseudomonadati</taxon>
        <taxon>Pseudomonadota</taxon>
        <taxon>Betaproteobacteria</taxon>
        <taxon>Burkholderiales</taxon>
        <taxon>Oxalobacteraceae</taxon>
        <taxon>Telluria group</taxon>
        <taxon>Duganella</taxon>
    </lineage>
</organism>
<dbReference type="GeneID" id="43164951"/>
<dbReference type="SMART" id="SM00387">
    <property type="entry name" value="HATPase_c"/>
    <property type="match status" value="1"/>
</dbReference>
<dbReference type="InterPro" id="IPR005467">
    <property type="entry name" value="His_kinase_dom"/>
</dbReference>
<dbReference type="Pfam" id="PF02518">
    <property type="entry name" value="HATPase_c"/>
    <property type="match status" value="1"/>
</dbReference>
<dbReference type="PROSITE" id="PS50109">
    <property type="entry name" value="HIS_KIN"/>
    <property type="match status" value="1"/>
</dbReference>
<evidence type="ECO:0000259" key="2">
    <source>
        <dbReference type="PROSITE" id="PS50109"/>
    </source>
</evidence>
<evidence type="ECO:0000256" key="1">
    <source>
        <dbReference type="ARBA" id="ARBA00022553"/>
    </source>
</evidence>
<keyword evidence="3" id="KW-0808">Transferase</keyword>
<name>A0ABZ0XW61_9BURK</name>
<keyword evidence="3" id="KW-0418">Kinase</keyword>
<keyword evidence="4" id="KW-1185">Reference proteome</keyword>
<dbReference type="PANTHER" id="PTHR43547:SF2">
    <property type="entry name" value="HYBRID SIGNAL TRANSDUCTION HISTIDINE KINASE C"/>
    <property type="match status" value="1"/>
</dbReference>
<keyword evidence="1" id="KW-0597">Phosphoprotein</keyword>
<gene>
    <name evidence="3" type="ORF">SR858_23520</name>
</gene>
<accession>A0ABZ0XW61</accession>
<dbReference type="GO" id="GO:0016301">
    <property type="term" value="F:kinase activity"/>
    <property type="evidence" value="ECO:0007669"/>
    <property type="project" value="UniProtKB-KW"/>
</dbReference>